<keyword evidence="2" id="KW-0547">Nucleotide-binding</keyword>
<comment type="caution">
    <text evidence="2">The sequence shown here is derived from an EMBL/GenBank/DDBJ whole genome shotgun (WGS) entry which is preliminary data.</text>
</comment>
<name>A0ABS0QME1_9STAP</name>
<dbReference type="Pfam" id="PF01695">
    <property type="entry name" value="IstB_IS21"/>
    <property type="match status" value="1"/>
</dbReference>
<sequence length="240" mass="27470">MIQTNETKCPLSSVCNQAAKLPQCTTQCTPYIAITRRYTSTGLPNDYQNITLSNSPAKEEQSHIYDRLSIYVKSFTMNNVRVKNLYLVSDSPGTGKTTTAAALVNEYIRRRFMYYVKQKMEVPQELALFLDLTEWQNKYNLATMSKDGDAMESIKDDIIRYSGIEFLVIDDIGVRSSTEAFRGYVHTIINTRVANGRPTVFTSNVSMKELANIFDSRLYDRVRDQCIEMPFDGESKRGRR</sequence>
<feature type="domain" description="IstB-like ATP-binding" evidence="1">
    <location>
        <begin position="83"/>
        <end position="239"/>
    </location>
</feature>
<reference evidence="2 3" key="1">
    <citation type="submission" date="2020-12" db="EMBL/GenBank/DDBJ databases">
        <title>Genomic analysis of Staphylococcus felis from a cat with skin infection.</title>
        <authorList>
            <person name="Aslantas O."/>
            <person name="Keskin O."/>
            <person name="Buyukaltay K."/>
            <person name="Gullu Yucetepe A."/>
        </authorList>
    </citation>
    <scope>NUCLEOTIDE SEQUENCE [LARGE SCALE GENOMIC DNA]</scope>
    <source>
        <strain evidence="2 3">HARRANVET</strain>
    </source>
</reference>
<dbReference type="Proteomes" id="UP000597038">
    <property type="component" value="Unassembled WGS sequence"/>
</dbReference>
<dbReference type="EMBL" id="JAEDAQ010000002">
    <property type="protein sequence ID" value="MBH9580077.1"/>
    <property type="molecule type" value="Genomic_DNA"/>
</dbReference>
<dbReference type="GO" id="GO:0005524">
    <property type="term" value="F:ATP binding"/>
    <property type="evidence" value="ECO:0007669"/>
    <property type="project" value="UniProtKB-KW"/>
</dbReference>
<protein>
    <submittedName>
        <fullName evidence="2">ATP-binding protein</fullName>
    </submittedName>
</protein>
<dbReference type="PANTHER" id="PTHR30050:SF4">
    <property type="entry name" value="ATP-BINDING PROTEIN RV3427C IN INSERTION SEQUENCE-RELATED"/>
    <property type="match status" value="1"/>
</dbReference>
<organism evidence="2 3">
    <name type="scientific">Staphylococcus felis</name>
    <dbReference type="NCBI Taxonomy" id="46127"/>
    <lineage>
        <taxon>Bacteria</taxon>
        <taxon>Bacillati</taxon>
        <taxon>Bacillota</taxon>
        <taxon>Bacilli</taxon>
        <taxon>Bacillales</taxon>
        <taxon>Staphylococcaceae</taxon>
        <taxon>Staphylococcus</taxon>
    </lineage>
</organism>
<evidence type="ECO:0000313" key="3">
    <source>
        <dbReference type="Proteomes" id="UP000597038"/>
    </source>
</evidence>
<dbReference type="RefSeq" id="WP_115870727.1">
    <property type="nucleotide sequence ID" value="NZ_JAEDAQ010000002.1"/>
</dbReference>
<dbReference type="SUPFAM" id="SSF52540">
    <property type="entry name" value="P-loop containing nucleoside triphosphate hydrolases"/>
    <property type="match status" value="1"/>
</dbReference>
<keyword evidence="3" id="KW-1185">Reference proteome</keyword>
<dbReference type="CDD" id="cd00009">
    <property type="entry name" value="AAA"/>
    <property type="match status" value="1"/>
</dbReference>
<dbReference type="Gene3D" id="3.40.50.300">
    <property type="entry name" value="P-loop containing nucleotide triphosphate hydrolases"/>
    <property type="match status" value="1"/>
</dbReference>
<dbReference type="InterPro" id="IPR002611">
    <property type="entry name" value="IstB_ATP-bd"/>
</dbReference>
<proteinExistence type="predicted"/>
<evidence type="ECO:0000313" key="2">
    <source>
        <dbReference type="EMBL" id="MBH9580077.1"/>
    </source>
</evidence>
<accession>A0ABS0QME1</accession>
<gene>
    <name evidence="2" type="ORF">I9026_01660</name>
</gene>
<dbReference type="InterPro" id="IPR027417">
    <property type="entry name" value="P-loop_NTPase"/>
</dbReference>
<dbReference type="PANTHER" id="PTHR30050">
    <property type="entry name" value="CHROMOSOMAL REPLICATION INITIATOR PROTEIN DNAA"/>
    <property type="match status" value="1"/>
</dbReference>
<keyword evidence="2" id="KW-0067">ATP-binding</keyword>
<evidence type="ECO:0000259" key="1">
    <source>
        <dbReference type="Pfam" id="PF01695"/>
    </source>
</evidence>